<evidence type="ECO:0000256" key="1">
    <source>
        <dbReference type="ARBA" id="ARBA00008779"/>
    </source>
</evidence>
<dbReference type="PANTHER" id="PTHR43108:SF8">
    <property type="entry name" value="SD21168P"/>
    <property type="match status" value="1"/>
</dbReference>
<dbReference type="OrthoDB" id="96314at2759"/>
<dbReference type="GeneID" id="25292006"/>
<dbReference type="Gene3D" id="3.40.720.10">
    <property type="entry name" value="Alkaline Phosphatase, subunit A"/>
    <property type="match status" value="1"/>
</dbReference>
<evidence type="ECO:0000259" key="6">
    <source>
        <dbReference type="Pfam" id="PF00884"/>
    </source>
</evidence>
<dbReference type="RefSeq" id="XP_013273097.1">
    <property type="nucleotide sequence ID" value="XM_013417643.1"/>
</dbReference>
<dbReference type="EMBL" id="KN847477">
    <property type="protein sequence ID" value="KIX05961.1"/>
    <property type="molecule type" value="Genomic_DNA"/>
</dbReference>
<dbReference type="InterPro" id="IPR024607">
    <property type="entry name" value="Sulfatase_CS"/>
</dbReference>
<feature type="compositionally biased region" description="Basic and acidic residues" evidence="5">
    <location>
        <begin position="1"/>
        <end position="10"/>
    </location>
</feature>
<dbReference type="GO" id="GO:0008449">
    <property type="term" value="F:N-acetylglucosamine-6-sulfatase activity"/>
    <property type="evidence" value="ECO:0007669"/>
    <property type="project" value="TreeGrafter"/>
</dbReference>
<feature type="domain" description="Sulfatase N-terminal" evidence="6">
    <location>
        <begin position="337"/>
        <end position="665"/>
    </location>
</feature>
<dbReference type="InterPro" id="IPR000917">
    <property type="entry name" value="Sulfatase_N"/>
</dbReference>
<evidence type="ECO:0000256" key="5">
    <source>
        <dbReference type="SAM" id="MobiDB-lite"/>
    </source>
</evidence>
<dbReference type="PANTHER" id="PTHR43108">
    <property type="entry name" value="N-ACETYLGLUCOSAMINE-6-SULFATASE FAMILY MEMBER"/>
    <property type="match status" value="1"/>
</dbReference>
<dbReference type="PROSITE" id="PS00523">
    <property type="entry name" value="SULFATASE_1"/>
    <property type="match status" value="1"/>
</dbReference>
<evidence type="ECO:0000256" key="4">
    <source>
        <dbReference type="ARBA" id="ARBA00023180"/>
    </source>
</evidence>
<evidence type="ECO:0000313" key="8">
    <source>
        <dbReference type="Proteomes" id="UP000053617"/>
    </source>
</evidence>
<dbReference type="Pfam" id="PF00884">
    <property type="entry name" value="Sulfatase"/>
    <property type="match status" value="1"/>
</dbReference>
<comment type="similarity">
    <text evidence="1">Belongs to the sulfatase family.</text>
</comment>
<dbReference type="HOGENOM" id="CLU_326286_0_0_1"/>
<dbReference type="AlphaFoldDB" id="A0A0D2IS61"/>
<keyword evidence="3" id="KW-0378">Hydrolase</keyword>
<dbReference type="SUPFAM" id="SSF53649">
    <property type="entry name" value="Alkaline phosphatase-like"/>
    <property type="match status" value="1"/>
</dbReference>
<keyword evidence="8" id="KW-1185">Reference proteome</keyword>
<evidence type="ECO:0000256" key="3">
    <source>
        <dbReference type="ARBA" id="ARBA00022801"/>
    </source>
</evidence>
<proteinExistence type="inferred from homology"/>
<gene>
    <name evidence="7" type="ORF">Z518_03935</name>
</gene>
<feature type="region of interest" description="Disordered" evidence="5">
    <location>
        <begin position="1"/>
        <end position="84"/>
    </location>
</feature>
<keyword evidence="2" id="KW-0732">Signal</keyword>
<sequence length="883" mass="99353">MAEPIPEARDPLGTYRRNRNRQGAPNGEEIYRPGLGRPSDLDLAKASNTTRSNENRQDYSAEKPGNPDDSSPGGLLPDTQFRGCPGRTTEQALLALANAINLTTLVAFDLEGAFNGVNGMTLNTASTKEVYRRQQEDGSEFREREIRQYHVRRLRDRTPLPLLDHTERAQGSLLSPVLFISFSPDLIDQSVAFREVEARDIKKVQDETELIHLTRNKREIGQGHIIRNGQIIQTSLEAKPLGAVFDQEIRWEWRSLRLTQMRQVYQACVVPRLDHAWTVWQNPLKNNEHLKALSTVQRTRTVATPTLEVDCYAAPTWPRLEQRAQDVIASLSTLSPKLRLCGEQVVKPGLTYNSHFCTVALCCPSRASLWTGLAAHNTNVTDVNPPFGGYPKVIARGYNDENLFVWMQRAGYNTYYTGKLYNAHNIDNYDDPYARGFNGSDFLLDPYTYKYFAPAMVRNDGEAANYTGQYNTDLIAQKTSGFLAEALSHDNPFFIVSAPIAPHADLSIDPESNLSYFAPPESAPRHEHMFKDYKIPRDDPSFNKGIEGAPSWAGKLQPMGETELAYNDEYQRKRLRSLQAVDEMVGGLIQQLREAGQLDNTYVFYTTDNGFHVSQHAMNPGKSCGYDTDIHIPMFVRGPGLQAGAVIDTVTTHTDLAPTILGIANFDKTPWKMDGTPIPFKDDKKCPTKHNEHVNIEYWGWAIPEGIYGFRFKDGSDASTATGLLGNNTYKGIRLVGEDYSLYYSVWCTNENEFYDLKLDPYQTKNIIADASASEYQLAGRPLQAVLDRLDALMMVLKSCKGADQCTKGWSFLHPGGQVHSLKDALKEKYDEFYASRPKVAFDECTMGYLPELEGPQVVNQYTEGGRLKRKSFDYGASFYLFT</sequence>
<reference evidence="7 8" key="1">
    <citation type="submission" date="2015-01" db="EMBL/GenBank/DDBJ databases">
        <title>The Genome Sequence of Rhinocladiella mackenzie CBS 650.93.</title>
        <authorList>
            <consortium name="The Broad Institute Genomics Platform"/>
            <person name="Cuomo C."/>
            <person name="de Hoog S."/>
            <person name="Gorbushina A."/>
            <person name="Stielow B."/>
            <person name="Teixiera M."/>
            <person name="Abouelleil A."/>
            <person name="Chapman S.B."/>
            <person name="Priest M."/>
            <person name="Young S.K."/>
            <person name="Wortman J."/>
            <person name="Nusbaum C."/>
            <person name="Birren B."/>
        </authorList>
    </citation>
    <scope>NUCLEOTIDE SEQUENCE [LARGE SCALE GENOMIC DNA]</scope>
    <source>
        <strain evidence="7 8">CBS 650.93</strain>
    </source>
</reference>
<keyword evidence="4" id="KW-0325">Glycoprotein</keyword>
<dbReference type="InterPro" id="IPR017850">
    <property type="entry name" value="Alkaline_phosphatase_core_sf"/>
</dbReference>
<dbReference type="VEuPathDB" id="FungiDB:Z518_03935"/>
<evidence type="ECO:0000256" key="2">
    <source>
        <dbReference type="ARBA" id="ARBA00022729"/>
    </source>
</evidence>
<dbReference type="STRING" id="1442369.A0A0D2IS61"/>
<name>A0A0D2IS61_9EURO</name>
<evidence type="ECO:0000313" key="7">
    <source>
        <dbReference type="EMBL" id="KIX05961.1"/>
    </source>
</evidence>
<organism evidence="7 8">
    <name type="scientific">Rhinocladiella mackenziei CBS 650.93</name>
    <dbReference type="NCBI Taxonomy" id="1442369"/>
    <lineage>
        <taxon>Eukaryota</taxon>
        <taxon>Fungi</taxon>
        <taxon>Dikarya</taxon>
        <taxon>Ascomycota</taxon>
        <taxon>Pezizomycotina</taxon>
        <taxon>Eurotiomycetes</taxon>
        <taxon>Chaetothyriomycetidae</taxon>
        <taxon>Chaetothyriales</taxon>
        <taxon>Herpotrichiellaceae</taxon>
        <taxon>Rhinocladiella</taxon>
    </lineage>
</organism>
<dbReference type="CDD" id="cd16147">
    <property type="entry name" value="G6S"/>
    <property type="match status" value="1"/>
</dbReference>
<dbReference type="Proteomes" id="UP000053617">
    <property type="component" value="Unassembled WGS sequence"/>
</dbReference>
<accession>A0A0D2IS61</accession>
<protein>
    <recommendedName>
        <fullName evidence="6">Sulfatase N-terminal domain-containing protein</fullName>
    </recommendedName>
</protein>
<dbReference type="GO" id="GO:0005539">
    <property type="term" value="F:glycosaminoglycan binding"/>
    <property type="evidence" value="ECO:0007669"/>
    <property type="project" value="TreeGrafter"/>
</dbReference>